<feature type="binding site" evidence="12">
    <location>
        <position position="58"/>
    </location>
    <ligand>
        <name>ATP</name>
        <dbReference type="ChEBI" id="CHEBI:30616"/>
    </ligand>
</feature>
<sequence length="136" mass="15256">MKQRSLLVIKPDGVQRRLIGRIISRLEKEGFDIVEMRMMRLSQKKAESLYRAHKGKDFYLPLVDFVTSGPVVALVLARNDALAYLREVVGATDPAKAAQGTLREQFGTDVQRNTVHAAATEEDANREIRLLFGSSQ</sequence>
<evidence type="ECO:0000256" key="3">
    <source>
        <dbReference type="ARBA" id="ARBA00012966"/>
    </source>
</evidence>
<evidence type="ECO:0000256" key="13">
    <source>
        <dbReference type="RuleBase" id="RU004011"/>
    </source>
</evidence>
<feature type="binding site" evidence="12">
    <location>
        <position position="86"/>
    </location>
    <ligand>
        <name>ATP</name>
        <dbReference type="ChEBI" id="CHEBI:30616"/>
    </ligand>
</feature>
<dbReference type="NCBIfam" id="NF001908">
    <property type="entry name" value="PRK00668.1"/>
    <property type="match status" value="1"/>
</dbReference>
<feature type="binding site" evidence="12">
    <location>
        <position position="92"/>
    </location>
    <ligand>
        <name>ATP</name>
        <dbReference type="ChEBI" id="CHEBI:30616"/>
    </ligand>
</feature>
<evidence type="ECO:0000256" key="11">
    <source>
        <dbReference type="ARBA" id="ARBA00023080"/>
    </source>
</evidence>
<dbReference type="PROSITE" id="PS51374">
    <property type="entry name" value="NDPK_LIKE"/>
    <property type="match status" value="1"/>
</dbReference>
<protein>
    <recommendedName>
        <fullName evidence="4">Nucleoside diphosphate kinase</fullName>
        <ecNumber evidence="3">2.7.4.6</ecNumber>
    </recommendedName>
</protein>
<feature type="active site" description="Pros-phosphohistidine intermediate" evidence="12">
    <location>
        <position position="116"/>
    </location>
</feature>
<evidence type="ECO:0000256" key="12">
    <source>
        <dbReference type="PROSITE-ProRule" id="PRU00706"/>
    </source>
</evidence>
<evidence type="ECO:0000256" key="5">
    <source>
        <dbReference type="ARBA" id="ARBA00022679"/>
    </source>
</evidence>
<keyword evidence="8 15" id="KW-0418">Kinase</keyword>
<gene>
    <name evidence="15" type="ORF">AMJ40_03380</name>
</gene>
<keyword evidence="11" id="KW-0546">Nucleotide metabolism</keyword>
<feature type="binding site" evidence="12">
    <location>
        <position position="10"/>
    </location>
    <ligand>
        <name>ATP</name>
        <dbReference type="ChEBI" id="CHEBI:30616"/>
    </ligand>
</feature>
<dbReference type="InterPro" id="IPR001564">
    <property type="entry name" value="Nucleoside_diP_kinase"/>
</dbReference>
<dbReference type="InterPro" id="IPR034907">
    <property type="entry name" value="NDK-like_dom"/>
</dbReference>
<dbReference type="Gene3D" id="3.30.70.141">
    <property type="entry name" value="Nucleoside diphosphate kinase-like domain"/>
    <property type="match status" value="1"/>
</dbReference>
<evidence type="ECO:0000256" key="1">
    <source>
        <dbReference type="ARBA" id="ARBA00001946"/>
    </source>
</evidence>
<feature type="binding site" evidence="12">
    <location>
        <position position="103"/>
    </location>
    <ligand>
        <name>ATP</name>
        <dbReference type="ChEBI" id="CHEBI:30616"/>
    </ligand>
</feature>
<comment type="cofactor">
    <cofactor evidence="1">
        <name>Mg(2+)</name>
        <dbReference type="ChEBI" id="CHEBI:18420"/>
    </cofactor>
</comment>
<evidence type="ECO:0000313" key="16">
    <source>
        <dbReference type="Proteomes" id="UP000051124"/>
    </source>
</evidence>
<dbReference type="EMBL" id="LIZT01000026">
    <property type="protein sequence ID" value="KPJ50264.1"/>
    <property type="molecule type" value="Genomic_DNA"/>
</dbReference>
<dbReference type="SMART" id="SM00562">
    <property type="entry name" value="NDK"/>
    <property type="match status" value="1"/>
</dbReference>
<dbReference type="AlphaFoldDB" id="A0A0S7WJB9"/>
<dbReference type="EC" id="2.7.4.6" evidence="3"/>
<reference evidence="15 16" key="1">
    <citation type="journal article" date="2015" name="Microbiome">
        <title>Genomic resolution of linkages in carbon, nitrogen, and sulfur cycling among widespread estuary sediment bacteria.</title>
        <authorList>
            <person name="Baker B.J."/>
            <person name="Lazar C.S."/>
            <person name="Teske A.P."/>
            <person name="Dick G.J."/>
        </authorList>
    </citation>
    <scope>NUCLEOTIDE SEQUENCE [LARGE SCALE GENOMIC DNA]</scope>
    <source>
        <strain evidence="15">DG_26</strain>
    </source>
</reference>
<keyword evidence="10" id="KW-0460">Magnesium</keyword>
<dbReference type="GO" id="GO:0004550">
    <property type="term" value="F:nucleoside diphosphate kinase activity"/>
    <property type="evidence" value="ECO:0007669"/>
    <property type="project" value="UniProtKB-EC"/>
</dbReference>
<comment type="similarity">
    <text evidence="2 12 13">Belongs to the NDK family.</text>
</comment>
<keyword evidence="7" id="KW-0547">Nucleotide-binding</keyword>
<feature type="binding site" evidence="12">
    <location>
        <position position="113"/>
    </location>
    <ligand>
        <name>ATP</name>
        <dbReference type="ChEBI" id="CHEBI:30616"/>
    </ligand>
</feature>
<evidence type="ECO:0000259" key="14">
    <source>
        <dbReference type="SMART" id="SM00562"/>
    </source>
</evidence>
<feature type="domain" description="Nucleoside diphosphate kinase-like" evidence="14">
    <location>
        <begin position="2"/>
        <end position="136"/>
    </location>
</feature>
<evidence type="ECO:0000256" key="8">
    <source>
        <dbReference type="ARBA" id="ARBA00022777"/>
    </source>
</evidence>
<dbReference type="GO" id="GO:0005524">
    <property type="term" value="F:ATP binding"/>
    <property type="evidence" value="ECO:0007669"/>
    <property type="project" value="UniProtKB-KW"/>
</dbReference>
<accession>A0A0S7WJB9</accession>
<comment type="caution">
    <text evidence="15">The sequence shown here is derived from an EMBL/GenBank/DDBJ whole genome shotgun (WGS) entry which is preliminary data.</text>
</comment>
<evidence type="ECO:0000313" key="15">
    <source>
        <dbReference type="EMBL" id="KPJ50264.1"/>
    </source>
</evidence>
<dbReference type="GO" id="GO:0046872">
    <property type="term" value="F:metal ion binding"/>
    <property type="evidence" value="ECO:0007669"/>
    <property type="project" value="UniProtKB-KW"/>
</dbReference>
<organism evidence="15 16">
    <name type="scientific">candidate division TA06 bacterium DG_26</name>
    <dbReference type="NCBI Taxonomy" id="1703771"/>
    <lineage>
        <taxon>Bacteria</taxon>
        <taxon>Bacteria division TA06</taxon>
    </lineage>
</organism>
<keyword evidence="9" id="KW-0067">ATP-binding</keyword>
<evidence type="ECO:0000256" key="6">
    <source>
        <dbReference type="ARBA" id="ARBA00022723"/>
    </source>
</evidence>
<dbReference type="GO" id="GO:0006183">
    <property type="term" value="P:GTP biosynthetic process"/>
    <property type="evidence" value="ECO:0007669"/>
    <property type="project" value="InterPro"/>
</dbReference>
<dbReference type="PANTHER" id="PTHR11349">
    <property type="entry name" value="NUCLEOSIDE DIPHOSPHATE KINASE"/>
    <property type="match status" value="1"/>
</dbReference>
<evidence type="ECO:0000256" key="10">
    <source>
        <dbReference type="ARBA" id="ARBA00022842"/>
    </source>
</evidence>
<dbReference type="Pfam" id="PF00334">
    <property type="entry name" value="NDK"/>
    <property type="match status" value="1"/>
</dbReference>
<keyword evidence="6" id="KW-0479">Metal-binding</keyword>
<evidence type="ECO:0000256" key="2">
    <source>
        <dbReference type="ARBA" id="ARBA00008142"/>
    </source>
</evidence>
<dbReference type="Proteomes" id="UP000051124">
    <property type="component" value="Unassembled WGS sequence"/>
</dbReference>
<dbReference type="InterPro" id="IPR036850">
    <property type="entry name" value="NDK-like_dom_sf"/>
</dbReference>
<evidence type="ECO:0000256" key="7">
    <source>
        <dbReference type="ARBA" id="ARBA00022741"/>
    </source>
</evidence>
<evidence type="ECO:0000256" key="9">
    <source>
        <dbReference type="ARBA" id="ARBA00022840"/>
    </source>
</evidence>
<name>A0A0S7WJB9_UNCT6</name>
<dbReference type="SUPFAM" id="SSF54919">
    <property type="entry name" value="Nucleoside diphosphate kinase, NDK"/>
    <property type="match status" value="1"/>
</dbReference>
<dbReference type="GO" id="GO:0006228">
    <property type="term" value="P:UTP biosynthetic process"/>
    <property type="evidence" value="ECO:0007669"/>
    <property type="project" value="InterPro"/>
</dbReference>
<dbReference type="FunFam" id="3.30.70.141:FF:000003">
    <property type="entry name" value="Nucleoside diphosphate kinase"/>
    <property type="match status" value="1"/>
</dbReference>
<dbReference type="GO" id="GO:0006241">
    <property type="term" value="P:CTP biosynthetic process"/>
    <property type="evidence" value="ECO:0007669"/>
    <property type="project" value="InterPro"/>
</dbReference>
<proteinExistence type="inferred from homology"/>
<dbReference type="PRINTS" id="PR01243">
    <property type="entry name" value="NUCDPKINASE"/>
</dbReference>
<evidence type="ECO:0000256" key="4">
    <source>
        <dbReference type="ARBA" id="ARBA00017632"/>
    </source>
</evidence>
<dbReference type="CDD" id="cd04413">
    <property type="entry name" value="NDPk_I"/>
    <property type="match status" value="1"/>
</dbReference>
<keyword evidence="5" id="KW-0808">Transferase</keyword>